<proteinExistence type="predicted"/>
<sequence>MWRIARRPIFRFTPAGILTSVMIFLMVACGGGDPAQDAGSKPNGENSSEPPTMSAEEREKRFHPGPPWQGKGNDQGISQAEAEKFADYPLFWLGESFAGYNLQSIVRQKYTPPPGIPTHEAMDSVGFAYGDCTIQAGSRSCPTPLVVMIEPACLVRPEGLANGASDGSLESVRDRAALQRFADGHARLWTGQVSITLDAPANPTLVDRIVQELQGIGLNRAVEAGTPLPAPDFSACPLADMPPLQNPPTGE</sequence>
<feature type="region of interest" description="Disordered" evidence="1">
    <location>
        <begin position="34"/>
        <end position="76"/>
    </location>
</feature>
<reference evidence="2 3" key="1">
    <citation type="journal article" date="2012" name="ISME J.">
        <title>Nitrification expanded: discovery, physiology and genomics of a nitrite-oxidizing bacterium from the phylum Chloroflexi.</title>
        <authorList>
            <person name="Sorokin D.Y."/>
            <person name="Lucker S."/>
            <person name="Vejmelkova D."/>
            <person name="Kostrikina N.A."/>
            <person name="Kleerebezem R."/>
            <person name="Rijpstra W.I."/>
            <person name="Damste J.S."/>
            <person name="Le Paslier D."/>
            <person name="Muyzer G."/>
            <person name="Wagner M."/>
            <person name="van Loosdrecht M.C."/>
            <person name="Daims H."/>
        </authorList>
    </citation>
    <scope>NUCLEOTIDE SEQUENCE [LARGE SCALE GENOMIC DNA]</scope>
    <source>
        <strain evidence="3">none</strain>
    </source>
</reference>
<dbReference type="PROSITE" id="PS51257">
    <property type="entry name" value="PROKAR_LIPOPROTEIN"/>
    <property type="match status" value="1"/>
</dbReference>
<dbReference type="EMBL" id="CAGS01000104">
    <property type="protein sequence ID" value="CCF83142.1"/>
    <property type="molecule type" value="Genomic_DNA"/>
</dbReference>
<organism evidence="2 3">
    <name type="scientific">Nitrolancea hollandica Lb</name>
    <dbReference type="NCBI Taxonomy" id="1129897"/>
    <lineage>
        <taxon>Bacteria</taxon>
        <taxon>Pseudomonadati</taxon>
        <taxon>Thermomicrobiota</taxon>
        <taxon>Thermomicrobia</taxon>
        <taxon>Sphaerobacterales</taxon>
        <taxon>Sphaerobacterineae</taxon>
        <taxon>Sphaerobacteraceae</taxon>
        <taxon>Nitrolancea</taxon>
    </lineage>
</organism>
<evidence type="ECO:0000256" key="1">
    <source>
        <dbReference type="SAM" id="MobiDB-lite"/>
    </source>
</evidence>
<dbReference type="OrthoDB" id="9758578at2"/>
<protein>
    <submittedName>
        <fullName evidence="2">Uncharacterized protein</fullName>
    </submittedName>
</protein>
<accession>I4EEN0</accession>
<keyword evidence="3" id="KW-1185">Reference proteome</keyword>
<dbReference type="AlphaFoldDB" id="I4EEN0"/>
<dbReference type="RefSeq" id="WP_008475967.1">
    <property type="nucleotide sequence ID" value="NZ_CAGS01000104.1"/>
</dbReference>
<evidence type="ECO:0000313" key="2">
    <source>
        <dbReference type="EMBL" id="CCF83142.1"/>
    </source>
</evidence>
<dbReference type="Proteomes" id="UP000004221">
    <property type="component" value="Unassembled WGS sequence"/>
</dbReference>
<gene>
    <name evidence="2" type="ORF">NITHO_1920003</name>
</gene>
<evidence type="ECO:0000313" key="3">
    <source>
        <dbReference type="Proteomes" id="UP000004221"/>
    </source>
</evidence>
<comment type="caution">
    <text evidence="2">The sequence shown here is derived from an EMBL/GenBank/DDBJ whole genome shotgun (WGS) entry which is preliminary data.</text>
</comment>
<name>I4EEN0_9BACT</name>
<feature type="region of interest" description="Disordered" evidence="1">
    <location>
        <begin position="232"/>
        <end position="251"/>
    </location>
</feature>